<dbReference type="Gene3D" id="3.90.150.10">
    <property type="entry name" value="Variant Surface Glycoprotein, subunit A domain 1"/>
    <property type="match status" value="1"/>
</dbReference>
<evidence type="ECO:0000259" key="8">
    <source>
        <dbReference type="Pfam" id="PF00913"/>
    </source>
</evidence>
<evidence type="ECO:0000256" key="6">
    <source>
        <dbReference type="ARBA" id="ARBA00023288"/>
    </source>
</evidence>
<evidence type="ECO:0000256" key="3">
    <source>
        <dbReference type="ARBA" id="ARBA00022622"/>
    </source>
</evidence>
<dbReference type="InterPro" id="IPR001812">
    <property type="entry name" value="Trypano_VSG_A_N_dom"/>
</dbReference>
<accession>A0A1J0RB92</accession>
<keyword evidence="5" id="KW-0325">Glycoprotein</keyword>
<dbReference type="GO" id="GO:0042783">
    <property type="term" value="P:symbiont-mediated evasion of host immune response"/>
    <property type="evidence" value="ECO:0007669"/>
    <property type="project" value="InterPro"/>
</dbReference>
<feature type="domain" description="Trypanosome variant surface glycoprotein A-type N-terminal" evidence="8">
    <location>
        <begin position="13"/>
        <end position="386"/>
    </location>
</feature>
<dbReference type="Pfam" id="PF00913">
    <property type="entry name" value="Trypan_glycop"/>
    <property type="match status" value="1"/>
</dbReference>
<dbReference type="EMBL" id="KX701167">
    <property type="protein sequence ID" value="APD75123.1"/>
    <property type="molecule type" value="Genomic_DNA"/>
</dbReference>
<evidence type="ECO:0000256" key="4">
    <source>
        <dbReference type="ARBA" id="ARBA00023136"/>
    </source>
</evidence>
<protein>
    <submittedName>
        <fullName evidence="9">Variant surface glycoprotein 1125.4935</fullName>
    </submittedName>
</protein>
<name>A0A1J0RB92_9TRYP</name>
<dbReference type="Gene3D" id="1.10.470.10">
    <property type="entry name" value="Variant Surface Glycoprotein, subunit A, domain 2"/>
    <property type="match status" value="1"/>
</dbReference>
<evidence type="ECO:0000313" key="9">
    <source>
        <dbReference type="EMBL" id="APD75123.1"/>
    </source>
</evidence>
<organism evidence="9">
    <name type="scientific">Trypanosoma brucei</name>
    <dbReference type="NCBI Taxonomy" id="5691"/>
    <lineage>
        <taxon>Eukaryota</taxon>
        <taxon>Discoba</taxon>
        <taxon>Euglenozoa</taxon>
        <taxon>Kinetoplastea</taxon>
        <taxon>Metakinetoplastina</taxon>
        <taxon>Trypanosomatida</taxon>
        <taxon>Trypanosomatidae</taxon>
        <taxon>Trypanosoma</taxon>
    </lineage>
</organism>
<evidence type="ECO:0000256" key="2">
    <source>
        <dbReference type="ARBA" id="ARBA00022475"/>
    </source>
</evidence>
<dbReference type="AlphaFoldDB" id="A0A1J0RB92"/>
<dbReference type="SUPFAM" id="SSF58087">
    <property type="entry name" value="Variant surface glycoprotein (N-terminal domain)"/>
    <property type="match status" value="1"/>
</dbReference>
<keyword evidence="6" id="KW-0449">Lipoprotein</keyword>
<proteinExistence type="predicted"/>
<feature type="region of interest" description="Disordered" evidence="7">
    <location>
        <begin position="388"/>
        <end position="412"/>
    </location>
</feature>
<reference evidence="9" key="1">
    <citation type="submission" date="2016-08" db="EMBL/GenBank/DDBJ databases">
        <title>VSG repertoire of Trypanosoma brucei EATRO 1125.</title>
        <authorList>
            <person name="Cross G.A."/>
        </authorList>
    </citation>
    <scope>NUCLEOTIDE SEQUENCE</scope>
    <source>
        <strain evidence="9">EATRO 1125</strain>
    </source>
</reference>
<comment type="subcellular location">
    <subcellularLocation>
        <location evidence="1">Cell membrane</location>
        <topology evidence="1">Lipid-anchor</topology>
        <topology evidence="1">GPI-anchor</topology>
    </subcellularLocation>
</comment>
<dbReference type="GO" id="GO:0005886">
    <property type="term" value="C:plasma membrane"/>
    <property type="evidence" value="ECO:0007669"/>
    <property type="project" value="UniProtKB-SubCell"/>
</dbReference>
<keyword evidence="3" id="KW-0336">GPI-anchor</keyword>
<evidence type="ECO:0000256" key="1">
    <source>
        <dbReference type="ARBA" id="ARBA00004609"/>
    </source>
</evidence>
<sequence length="425" mass="44972">MATARYTLLAATLLIKIAEQIDIARTSKHPAVAATFSNLCTLTGELKSAHEFAASKLSQGVKEIKALNEIYRQVTAYALQQGPTPAGRLAFAVSASAEKLISLKRQDYDTLVAKALTATARAALAAGHATEFLEIMSQASKGTLSNGGCILDSDGSAAGNGAWSGLEKTTAGCKSTELKEVTELTTAAAARPDFAKVASAEDAGAATHSQAGCRLLGNPSTQGDTPGNVAVTGNNILYAAGAVLVDSTAAVKVQGMESLQTGSDQARWHEEEQALAGLDSPSFGMEADADTTLYNHLLSDDDFLQAALHLLTNESKKGATIKKTPEDLNQIKGKISTSAALFTKPYLHDIHESTIEDNTEWGIKLTGKKLSNLDSNEQYAKLLQYYNSQPPPDVAETTCQPETATPKDDAANQKICEKFHDKPKE</sequence>
<dbReference type="GO" id="GO:0098552">
    <property type="term" value="C:side of membrane"/>
    <property type="evidence" value="ECO:0007669"/>
    <property type="project" value="UniProtKB-KW"/>
</dbReference>
<keyword evidence="2" id="KW-1003">Cell membrane</keyword>
<evidence type="ECO:0000256" key="5">
    <source>
        <dbReference type="ARBA" id="ARBA00023180"/>
    </source>
</evidence>
<keyword evidence="4" id="KW-0472">Membrane</keyword>
<evidence type="ECO:0000256" key="7">
    <source>
        <dbReference type="SAM" id="MobiDB-lite"/>
    </source>
</evidence>
<dbReference type="VEuPathDB" id="TriTrypDB:Tb427_000328000"/>